<organism evidence="1 2">
    <name type="scientific">Paraburkholderia metrosideri</name>
    <dbReference type="NCBI Taxonomy" id="580937"/>
    <lineage>
        <taxon>Bacteria</taxon>
        <taxon>Pseudomonadati</taxon>
        <taxon>Pseudomonadota</taxon>
        <taxon>Betaproteobacteria</taxon>
        <taxon>Burkholderiales</taxon>
        <taxon>Burkholderiaceae</taxon>
        <taxon>Paraburkholderia</taxon>
    </lineage>
</organism>
<proteinExistence type="predicted"/>
<evidence type="ECO:0000313" key="2">
    <source>
        <dbReference type="Proteomes" id="UP001629432"/>
    </source>
</evidence>
<dbReference type="RefSeq" id="WP_408336953.1">
    <property type="nucleotide sequence ID" value="NZ_JAQQCF010000012.1"/>
</dbReference>
<comment type="caution">
    <text evidence="1">The sequence shown here is derived from an EMBL/GenBank/DDBJ whole genome shotgun (WGS) entry which is preliminary data.</text>
</comment>
<sequence length="44" mass="4865">MDLDAHGRLAYGLSRADCENALFLLEPTLYLAGQLLKIAIDEET</sequence>
<accession>A0ABW9DRS7</accession>
<protein>
    <submittedName>
        <fullName evidence="1">Uncharacterized protein</fullName>
    </submittedName>
</protein>
<reference evidence="1 2" key="1">
    <citation type="journal article" date="2024" name="Chem. Sci.">
        <title>Discovery of megapolipeptins by genome mining of a Burkholderiales bacteria collection.</title>
        <authorList>
            <person name="Paulo B.S."/>
            <person name="Recchia M.J.J."/>
            <person name="Lee S."/>
            <person name="Fergusson C.H."/>
            <person name="Romanowski S.B."/>
            <person name="Hernandez A."/>
            <person name="Krull N."/>
            <person name="Liu D.Y."/>
            <person name="Cavanagh H."/>
            <person name="Bos A."/>
            <person name="Gray C.A."/>
            <person name="Murphy B.T."/>
            <person name="Linington R.G."/>
            <person name="Eustaquio A.S."/>
        </authorList>
    </citation>
    <scope>NUCLEOTIDE SEQUENCE [LARGE SCALE GENOMIC DNA]</scope>
    <source>
        <strain evidence="1 2">RL17-338-BIC-A</strain>
    </source>
</reference>
<dbReference type="EMBL" id="JAQQCF010000012">
    <property type="protein sequence ID" value="MFM0638053.1"/>
    <property type="molecule type" value="Genomic_DNA"/>
</dbReference>
<gene>
    <name evidence="1" type="ORF">PQQ63_15230</name>
</gene>
<name>A0ABW9DRS7_9BURK</name>
<keyword evidence="2" id="KW-1185">Reference proteome</keyword>
<evidence type="ECO:0000313" key="1">
    <source>
        <dbReference type="EMBL" id="MFM0638053.1"/>
    </source>
</evidence>
<dbReference type="Proteomes" id="UP001629432">
    <property type="component" value="Unassembled WGS sequence"/>
</dbReference>